<dbReference type="EMBL" id="JAHLJV010000269">
    <property type="protein sequence ID" value="KAK1561604.1"/>
    <property type="molecule type" value="Genomic_DNA"/>
</dbReference>
<dbReference type="RefSeq" id="XP_060406757.1">
    <property type="nucleotide sequence ID" value="XM_060556232.1"/>
</dbReference>
<keyword evidence="1" id="KW-0175">Coiled coil</keyword>
<evidence type="ECO:0000256" key="1">
    <source>
        <dbReference type="SAM" id="Coils"/>
    </source>
</evidence>
<sequence>MPSNKPDFVAPRVVAVREDEERLPKDTSPQFELRVRCSRQKLVLFSLVASFAHGASAKTTVYLQITADSLDSLDRTDYNEADVNTANPPCPENIHQQLGMRSVTRLQFRLRSGEAIQLVVPSDFTPEQIPDDMAQSAFEFAESLAAASRFSLYFQHNILKKESFFKYKAAIPPSTSLTDDLRKSYRGMRDVRRLYNGVGGKVHAPRGVCHASPPARERCSSPAAATASSCGSTLPFETIPRLQEESPPPYDECLSGKHSPGIRSDSPPSPSKSPGSDHAPPRYGDTEQRCNVLDASQDVLPSGGKDGATCTPTKRKRSFTAGCSTATTTKGAPRLDKIQRSLFVDAVVEKSDIAQILELQREQIELQRQQIQQLQKNVEELQRWNRELKMRQDELEEDCSRLEKRLDRTDDTIDNLSIDVTELEDKCDELGKQMPDVGDELKDWKENMGDAFKEDICQSIEESMAKQIAECVEAQADDMRRRVREALR</sequence>
<proteinExistence type="predicted"/>
<gene>
    <name evidence="3" type="ORF">LY79DRAFT_531098</name>
</gene>
<evidence type="ECO:0000313" key="4">
    <source>
        <dbReference type="Proteomes" id="UP001230504"/>
    </source>
</evidence>
<protein>
    <submittedName>
        <fullName evidence="3">Uncharacterized protein</fullName>
    </submittedName>
</protein>
<accession>A0AAD8UXQ7</accession>
<feature type="compositionally biased region" description="Low complexity" evidence="2">
    <location>
        <begin position="220"/>
        <end position="229"/>
    </location>
</feature>
<evidence type="ECO:0000313" key="3">
    <source>
        <dbReference type="EMBL" id="KAK1561604.1"/>
    </source>
</evidence>
<dbReference type="GeneID" id="85440472"/>
<feature type="coiled-coil region" evidence="1">
    <location>
        <begin position="354"/>
        <end position="433"/>
    </location>
</feature>
<name>A0AAD8UXQ7_9PEZI</name>
<organism evidence="3 4">
    <name type="scientific">Colletotrichum navitas</name>
    <dbReference type="NCBI Taxonomy" id="681940"/>
    <lineage>
        <taxon>Eukaryota</taxon>
        <taxon>Fungi</taxon>
        <taxon>Dikarya</taxon>
        <taxon>Ascomycota</taxon>
        <taxon>Pezizomycotina</taxon>
        <taxon>Sordariomycetes</taxon>
        <taxon>Hypocreomycetidae</taxon>
        <taxon>Glomerellales</taxon>
        <taxon>Glomerellaceae</taxon>
        <taxon>Colletotrichum</taxon>
        <taxon>Colletotrichum graminicola species complex</taxon>
    </lineage>
</organism>
<dbReference type="AlphaFoldDB" id="A0AAD8UXQ7"/>
<dbReference type="Proteomes" id="UP001230504">
    <property type="component" value="Unassembled WGS sequence"/>
</dbReference>
<reference evidence="3" key="1">
    <citation type="submission" date="2021-06" db="EMBL/GenBank/DDBJ databases">
        <title>Comparative genomics, transcriptomics and evolutionary studies reveal genomic signatures of adaptation to plant cell wall in hemibiotrophic fungi.</title>
        <authorList>
            <consortium name="DOE Joint Genome Institute"/>
            <person name="Baroncelli R."/>
            <person name="Diaz J.F."/>
            <person name="Benocci T."/>
            <person name="Peng M."/>
            <person name="Battaglia E."/>
            <person name="Haridas S."/>
            <person name="Andreopoulos W."/>
            <person name="Labutti K."/>
            <person name="Pangilinan J."/>
            <person name="Floch G.L."/>
            <person name="Makela M.R."/>
            <person name="Henrissat B."/>
            <person name="Grigoriev I.V."/>
            <person name="Crouch J.A."/>
            <person name="De Vries R.P."/>
            <person name="Sukno S.A."/>
            <person name="Thon M.R."/>
        </authorList>
    </citation>
    <scope>NUCLEOTIDE SEQUENCE</scope>
    <source>
        <strain evidence="3">CBS 125086</strain>
    </source>
</reference>
<keyword evidence="4" id="KW-1185">Reference proteome</keyword>
<feature type="region of interest" description="Disordered" evidence="2">
    <location>
        <begin position="205"/>
        <end position="286"/>
    </location>
</feature>
<evidence type="ECO:0000256" key="2">
    <source>
        <dbReference type="SAM" id="MobiDB-lite"/>
    </source>
</evidence>
<feature type="region of interest" description="Disordered" evidence="2">
    <location>
        <begin position="296"/>
        <end position="315"/>
    </location>
</feature>
<comment type="caution">
    <text evidence="3">The sequence shown here is derived from an EMBL/GenBank/DDBJ whole genome shotgun (WGS) entry which is preliminary data.</text>
</comment>